<dbReference type="AlphaFoldDB" id="A0A251X5V3"/>
<evidence type="ECO:0000313" key="2">
    <source>
        <dbReference type="EMBL" id="OUD12579.1"/>
    </source>
</evidence>
<evidence type="ECO:0000259" key="1">
    <source>
        <dbReference type="Pfam" id="PF01370"/>
    </source>
</evidence>
<dbReference type="GO" id="GO:0005737">
    <property type="term" value="C:cytoplasm"/>
    <property type="evidence" value="ECO:0007669"/>
    <property type="project" value="TreeGrafter"/>
</dbReference>
<dbReference type="Gene3D" id="3.40.50.720">
    <property type="entry name" value="NAD(P)-binding Rossmann-like Domain"/>
    <property type="match status" value="1"/>
</dbReference>
<keyword evidence="3" id="KW-1185">Reference proteome</keyword>
<feature type="domain" description="NAD-dependent epimerase/dehydratase" evidence="1">
    <location>
        <begin position="4"/>
        <end position="209"/>
    </location>
</feature>
<dbReference type="GO" id="GO:0004029">
    <property type="term" value="F:aldehyde dehydrogenase (NAD+) activity"/>
    <property type="evidence" value="ECO:0007669"/>
    <property type="project" value="TreeGrafter"/>
</dbReference>
<proteinExistence type="predicted"/>
<dbReference type="InterPro" id="IPR051783">
    <property type="entry name" value="NAD(P)-dependent_oxidoreduct"/>
</dbReference>
<dbReference type="Pfam" id="PF01370">
    <property type="entry name" value="Epimerase"/>
    <property type="match status" value="1"/>
</dbReference>
<dbReference type="InterPro" id="IPR001509">
    <property type="entry name" value="Epimerase_deHydtase"/>
</dbReference>
<sequence length="297" mass="33213">MQDIFIVGCGYVGQRLAQHVFAQDDEVEVMALARSAQSHEQIQQMGIISVPGDLDNRHWLSELPTDQTIVYYFAPPPSTGIEDARLGHFLEALKTKQYPDKIVLISTTSVYGDCAGAWITEQHPLNPQTDRARRRINAETRLLAWHEKTHIPISIIRVPGIYGPGRLPVARLEQGLPVLLEAESPYSNRIHVDDLVMACLLAGNSPDSGLFHVSDGHPTTMTDYFYQVADVFGYPRPPAISRAEAQQQLSAEMLSYLAESKRLNIQLISETLGYSPYYPHLADGLAQCREESEEENE</sequence>
<dbReference type="RefSeq" id="WP_086489538.1">
    <property type="nucleotide sequence ID" value="NZ_MSLT01000023.1"/>
</dbReference>
<organism evidence="2 3">
    <name type="scientific">Thioflexithrix psekupsensis</name>
    <dbReference type="NCBI Taxonomy" id="1570016"/>
    <lineage>
        <taxon>Bacteria</taxon>
        <taxon>Pseudomonadati</taxon>
        <taxon>Pseudomonadota</taxon>
        <taxon>Gammaproteobacteria</taxon>
        <taxon>Thiotrichales</taxon>
        <taxon>Thioflexithrix</taxon>
    </lineage>
</organism>
<dbReference type="EMBL" id="MSLT01000023">
    <property type="protein sequence ID" value="OUD12579.1"/>
    <property type="molecule type" value="Genomic_DNA"/>
</dbReference>
<dbReference type="InterPro" id="IPR036291">
    <property type="entry name" value="NAD(P)-bd_dom_sf"/>
</dbReference>
<evidence type="ECO:0000313" key="3">
    <source>
        <dbReference type="Proteomes" id="UP000194798"/>
    </source>
</evidence>
<dbReference type="PANTHER" id="PTHR48079:SF6">
    <property type="entry name" value="NAD(P)-BINDING DOMAIN-CONTAINING PROTEIN-RELATED"/>
    <property type="match status" value="1"/>
</dbReference>
<name>A0A251X5V3_9GAMM</name>
<reference evidence="2 3" key="1">
    <citation type="submission" date="2016-12" db="EMBL/GenBank/DDBJ databases">
        <title>Thioflexothrix psekupsii D3 genome sequencing and assembly.</title>
        <authorList>
            <person name="Fomenkov A."/>
            <person name="Vincze T."/>
            <person name="Grabovich M."/>
            <person name="Anton B.P."/>
            <person name="Dubinina G."/>
            <person name="Orlova M."/>
            <person name="Belousova E."/>
            <person name="Roberts R.J."/>
        </authorList>
    </citation>
    <scope>NUCLEOTIDE SEQUENCE [LARGE SCALE GENOMIC DNA]</scope>
    <source>
        <strain evidence="2">D3</strain>
    </source>
</reference>
<dbReference type="Proteomes" id="UP000194798">
    <property type="component" value="Unassembled WGS sequence"/>
</dbReference>
<comment type="caution">
    <text evidence="2">The sequence shown here is derived from an EMBL/GenBank/DDBJ whole genome shotgun (WGS) entry which is preliminary data.</text>
</comment>
<dbReference type="PANTHER" id="PTHR48079">
    <property type="entry name" value="PROTEIN YEEZ"/>
    <property type="match status" value="1"/>
</dbReference>
<dbReference type="SUPFAM" id="SSF51735">
    <property type="entry name" value="NAD(P)-binding Rossmann-fold domains"/>
    <property type="match status" value="1"/>
</dbReference>
<accession>A0A251X5V3</accession>
<dbReference type="CDD" id="cd05266">
    <property type="entry name" value="SDR_a4"/>
    <property type="match status" value="1"/>
</dbReference>
<protein>
    <recommendedName>
        <fullName evidence="1">NAD-dependent epimerase/dehydratase domain-containing protein</fullName>
    </recommendedName>
</protein>
<dbReference type="OrthoDB" id="9808276at2"/>
<gene>
    <name evidence="2" type="ORF">TPSD3_15970</name>
</gene>